<organism evidence="1 2">
    <name type="scientific">Rhizobium aethiopicum</name>
    <dbReference type="NCBI Taxonomy" id="1138170"/>
    <lineage>
        <taxon>Bacteria</taxon>
        <taxon>Pseudomonadati</taxon>
        <taxon>Pseudomonadota</taxon>
        <taxon>Alphaproteobacteria</taxon>
        <taxon>Hyphomicrobiales</taxon>
        <taxon>Rhizobiaceae</taxon>
        <taxon>Rhizobium/Agrobacterium group</taxon>
        <taxon>Rhizobium</taxon>
    </lineage>
</organism>
<protein>
    <submittedName>
        <fullName evidence="1">Uncharacterized protein</fullName>
    </submittedName>
</protein>
<name>A0A7W6QBL5_9HYPH</name>
<gene>
    <name evidence="1" type="ORF">GGD53_004707</name>
</gene>
<dbReference type="Proteomes" id="UP000524492">
    <property type="component" value="Unassembled WGS sequence"/>
</dbReference>
<sequence>MWNLPLRSSAAICWSTRLRSGASGAFPFPLPKSRGDFLDDPIDLLVGDLHLRQPGSGRGAGKPLGRFNYQQSFAFAQLFDLGVEIGNR</sequence>
<evidence type="ECO:0000313" key="2">
    <source>
        <dbReference type="Proteomes" id="UP000524492"/>
    </source>
</evidence>
<proteinExistence type="predicted"/>
<comment type="caution">
    <text evidence="1">The sequence shown here is derived from an EMBL/GenBank/DDBJ whole genome shotgun (WGS) entry which is preliminary data.</text>
</comment>
<keyword evidence="2" id="KW-1185">Reference proteome</keyword>
<dbReference type="EMBL" id="JACIFV010000020">
    <property type="protein sequence ID" value="MBB4194528.1"/>
    <property type="molecule type" value="Genomic_DNA"/>
</dbReference>
<reference evidence="1 2" key="1">
    <citation type="submission" date="2020-08" db="EMBL/GenBank/DDBJ databases">
        <title>Genomic Encyclopedia of Type Strains, Phase IV (KMG-V): Genome sequencing to study the core and pangenomes of soil and plant-associated prokaryotes.</title>
        <authorList>
            <person name="Whitman W."/>
        </authorList>
    </citation>
    <scope>NUCLEOTIDE SEQUENCE [LARGE SCALE GENOMIC DNA]</scope>
    <source>
        <strain evidence="1 2">SEMIA 4074</strain>
    </source>
</reference>
<dbReference type="AlphaFoldDB" id="A0A7W6QBL5"/>
<evidence type="ECO:0000313" key="1">
    <source>
        <dbReference type="EMBL" id="MBB4194528.1"/>
    </source>
</evidence>
<accession>A0A7W6QBL5</accession>